<reference evidence="2" key="1">
    <citation type="journal article" date="2019" name="Int. J. Syst. Evol. Microbiol.">
        <title>The Global Catalogue of Microorganisms (GCM) 10K type strain sequencing project: providing services to taxonomists for standard genome sequencing and annotation.</title>
        <authorList>
            <consortium name="The Broad Institute Genomics Platform"/>
            <consortium name="The Broad Institute Genome Sequencing Center for Infectious Disease"/>
            <person name="Wu L."/>
            <person name="Ma J."/>
        </authorList>
    </citation>
    <scope>NUCLEOTIDE SEQUENCE [LARGE SCALE GENOMIC DNA]</scope>
    <source>
        <strain evidence="2">CCM 7435</strain>
    </source>
</reference>
<evidence type="ECO:0000313" key="1">
    <source>
        <dbReference type="EMBL" id="MFD2142860.1"/>
    </source>
</evidence>
<dbReference type="EMBL" id="JBHUHD010000001">
    <property type="protein sequence ID" value="MFD2142860.1"/>
    <property type="molecule type" value="Genomic_DNA"/>
</dbReference>
<accession>A0ABW4Z2U0</accession>
<dbReference type="RefSeq" id="WP_213356188.1">
    <property type="nucleotide sequence ID" value="NZ_JAHBGB010000044.1"/>
</dbReference>
<proteinExistence type="predicted"/>
<gene>
    <name evidence="1" type="ORF">ACFSNC_20835</name>
</gene>
<protein>
    <submittedName>
        <fullName evidence="1">Uncharacterized protein</fullName>
    </submittedName>
</protein>
<dbReference type="Proteomes" id="UP001597299">
    <property type="component" value="Unassembled WGS sequence"/>
</dbReference>
<comment type="caution">
    <text evidence="1">The sequence shown here is derived from an EMBL/GenBank/DDBJ whole genome shotgun (WGS) entry which is preliminary data.</text>
</comment>
<evidence type="ECO:0000313" key="2">
    <source>
        <dbReference type="Proteomes" id="UP001597299"/>
    </source>
</evidence>
<organism evidence="1 2">
    <name type="scientific">Ancylobacter oerskovii</name>
    <dbReference type="NCBI Taxonomy" id="459519"/>
    <lineage>
        <taxon>Bacteria</taxon>
        <taxon>Pseudomonadati</taxon>
        <taxon>Pseudomonadota</taxon>
        <taxon>Alphaproteobacteria</taxon>
        <taxon>Hyphomicrobiales</taxon>
        <taxon>Xanthobacteraceae</taxon>
        <taxon>Ancylobacter</taxon>
    </lineage>
</organism>
<sequence length="204" mass="22863">MSWFSRLFGRAAPAQSIGERNASVKAVTIDASGPEFFDAFPSREDIDRRLRQSGLFKPEASDWIIDAAFKAIGGRAEGSITAITRAGRLLAKDELKEIGYRSNAKIGRGFVDALAVSDVRFAIEEMQRQLRVAACRANLLHNLRRAEEAVGIKRVIFRCGVPDAASKIEREFEGKTMLTSKARELIINHDEQLTYTWFEPIIEF</sequence>
<name>A0ABW4Z2U0_9HYPH</name>
<keyword evidence="2" id="KW-1185">Reference proteome</keyword>